<evidence type="ECO:0000256" key="1">
    <source>
        <dbReference type="SAM" id="Phobius"/>
    </source>
</evidence>
<dbReference type="InterPro" id="IPR043993">
    <property type="entry name" value="T4SS_pilin"/>
</dbReference>
<dbReference type="AlphaFoldDB" id="A0A1F6W353"/>
<comment type="caution">
    <text evidence="2">The sequence shown here is derived from an EMBL/GenBank/DDBJ whole genome shotgun (WGS) entry which is preliminary data.</text>
</comment>
<keyword evidence="1" id="KW-1133">Transmembrane helix</keyword>
<keyword evidence="1" id="KW-0812">Transmembrane</keyword>
<evidence type="ECO:0000313" key="3">
    <source>
        <dbReference type="Proteomes" id="UP000179275"/>
    </source>
</evidence>
<feature type="transmembrane region" description="Helical" evidence="1">
    <location>
        <begin position="47"/>
        <end position="66"/>
    </location>
</feature>
<proteinExistence type="predicted"/>
<protein>
    <submittedName>
        <fullName evidence="2">Uncharacterized protein</fullName>
    </submittedName>
</protein>
<reference evidence="2 3" key="1">
    <citation type="journal article" date="2016" name="Nat. Commun.">
        <title>Thousands of microbial genomes shed light on interconnected biogeochemical processes in an aquifer system.</title>
        <authorList>
            <person name="Anantharaman K."/>
            <person name="Brown C.T."/>
            <person name="Hug L.A."/>
            <person name="Sharon I."/>
            <person name="Castelle C.J."/>
            <person name="Probst A.J."/>
            <person name="Thomas B.C."/>
            <person name="Singh A."/>
            <person name="Wilkins M.J."/>
            <person name="Karaoz U."/>
            <person name="Brodie E.L."/>
            <person name="Williams K.H."/>
            <person name="Hubbard S.S."/>
            <person name="Banfield J.F."/>
        </authorList>
    </citation>
    <scope>NUCLEOTIDE SEQUENCE [LARGE SCALE GENOMIC DNA]</scope>
</reference>
<gene>
    <name evidence="2" type="ORF">A3C67_03250</name>
</gene>
<dbReference type="EMBL" id="MFUG01000007">
    <property type="protein sequence ID" value="OGI76206.1"/>
    <property type="molecule type" value="Genomic_DNA"/>
</dbReference>
<dbReference type="Pfam" id="PF18895">
    <property type="entry name" value="T4SS_pilin"/>
    <property type="match status" value="1"/>
</dbReference>
<feature type="transmembrane region" description="Helical" evidence="1">
    <location>
        <begin position="87"/>
        <end position="108"/>
    </location>
</feature>
<dbReference type="Proteomes" id="UP000179275">
    <property type="component" value="Unassembled WGS sequence"/>
</dbReference>
<dbReference type="STRING" id="1801756.A3C67_03250"/>
<keyword evidence="1" id="KW-0472">Membrane</keyword>
<name>A0A1F6W353_9BACT</name>
<accession>A0A1F6W353</accession>
<evidence type="ECO:0000313" key="2">
    <source>
        <dbReference type="EMBL" id="OGI76206.1"/>
    </source>
</evidence>
<sequence length="130" mass="14288">MKKHIKYILLPTLSLTAVLPLFASAQGFFGPCFGFRGIDLLLCRISYLLNSVLPILLALGVVYFVWGVVQYVIGDSEEVKEKGKNHIIYGIIGLVVIIGLWGLVYIVANTFGLGGEPAPTSYQLRTLLPY</sequence>
<organism evidence="2 3">
    <name type="scientific">Candidatus Nomurabacteria bacterium RIFCSPHIGHO2_02_FULL_42_19</name>
    <dbReference type="NCBI Taxonomy" id="1801756"/>
    <lineage>
        <taxon>Bacteria</taxon>
        <taxon>Candidatus Nomuraibacteriota</taxon>
    </lineage>
</organism>